<dbReference type="EMBL" id="JACHGF010000002">
    <property type="protein sequence ID" value="MBB5283663.1"/>
    <property type="molecule type" value="Genomic_DNA"/>
</dbReference>
<gene>
    <name evidence="2" type="ORF">HNQ92_001789</name>
</gene>
<comment type="caution">
    <text evidence="2">The sequence shown here is derived from an EMBL/GenBank/DDBJ whole genome shotgun (WGS) entry which is preliminary data.</text>
</comment>
<evidence type="ECO:0000313" key="3">
    <source>
        <dbReference type="Proteomes" id="UP000557307"/>
    </source>
</evidence>
<dbReference type="Pfam" id="PF02566">
    <property type="entry name" value="OsmC"/>
    <property type="match status" value="1"/>
</dbReference>
<dbReference type="InterPro" id="IPR015946">
    <property type="entry name" value="KH_dom-like_a/b"/>
</dbReference>
<organism evidence="2 3">
    <name type="scientific">Rhabdobacter roseus</name>
    <dbReference type="NCBI Taxonomy" id="1655419"/>
    <lineage>
        <taxon>Bacteria</taxon>
        <taxon>Pseudomonadati</taxon>
        <taxon>Bacteroidota</taxon>
        <taxon>Cytophagia</taxon>
        <taxon>Cytophagales</taxon>
        <taxon>Cytophagaceae</taxon>
        <taxon>Rhabdobacter</taxon>
    </lineage>
</organism>
<dbReference type="Gene3D" id="3.30.300.20">
    <property type="match status" value="1"/>
</dbReference>
<keyword evidence="3" id="KW-1185">Reference proteome</keyword>
<proteinExistence type="predicted"/>
<dbReference type="AlphaFoldDB" id="A0A840TR03"/>
<dbReference type="Proteomes" id="UP000557307">
    <property type="component" value="Unassembled WGS sequence"/>
</dbReference>
<dbReference type="RefSeq" id="WP_184173248.1">
    <property type="nucleotide sequence ID" value="NZ_JACHGF010000002.1"/>
</dbReference>
<dbReference type="InterPro" id="IPR029058">
    <property type="entry name" value="AB_hydrolase_fold"/>
</dbReference>
<dbReference type="SUPFAM" id="SSF53474">
    <property type="entry name" value="alpha/beta-Hydrolases"/>
    <property type="match status" value="1"/>
</dbReference>
<dbReference type="SUPFAM" id="SSF82784">
    <property type="entry name" value="OsmC-like"/>
    <property type="match status" value="1"/>
</dbReference>
<accession>A0A840TR03</accession>
<dbReference type="Pfam" id="PF12146">
    <property type="entry name" value="Hydrolase_4"/>
    <property type="match status" value="1"/>
</dbReference>
<evidence type="ECO:0000313" key="2">
    <source>
        <dbReference type="EMBL" id="MBB5283663.1"/>
    </source>
</evidence>
<protein>
    <submittedName>
        <fullName evidence="2">Putative redox protein</fullName>
    </submittedName>
</protein>
<dbReference type="InterPro" id="IPR022742">
    <property type="entry name" value="Hydrolase_4"/>
</dbReference>
<reference evidence="2 3" key="1">
    <citation type="submission" date="2020-08" db="EMBL/GenBank/DDBJ databases">
        <title>Genomic Encyclopedia of Type Strains, Phase IV (KMG-IV): sequencing the most valuable type-strain genomes for metagenomic binning, comparative biology and taxonomic classification.</title>
        <authorList>
            <person name="Goeker M."/>
        </authorList>
    </citation>
    <scope>NUCLEOTIDE SEQUENCE [LARGE SCALE GENOMIC DNA]</scope>
    <source>
        <strain evidence="2 3">DSM 105074</strain>
    </source>
</reference>
<dbReference type="PANTHER" id="PTHR39624">
    <property type="entry name" value="PROTEIN INVOLVED IN RIMO-MEDIATED BETA-METHYLTHIOLATION OF RIBOSOMAL PROTEIN S12 YCAO"/>
    <property type="match status" value="1"/>
</dbReference>
<evidence type="ECO:0000259" key="1">
    <source>
        <dbReference type="Pfam" id="PF12146"/>
    </source>
</evidence>
<dbReference type="InterPro" id="IPR003718">
    <property type="entry name" value="OsmC/Ohr_fam"/>
</dbReference>
<dbReference type="Gene3D" id="3.40.50.1820">
    <property type="entry name" value="alpha/beta hydrolase"/>
    <property type="match status" value="1"/>
</dbReference>
<name>A0A840TR03_9BACT</name>
<dbReference type="PANTHER" id="PTHR39624:SF2">
    <property type="entry name" value="OSMC-LIKE PROTEIN"/>
    <property type="match status" value="1"/>
</dbReference>
<sequence length="406" mass="44599">MKSLRLHIENQAGEPLAARLELPANRQPHHFALFAHCFTCSKDLAAVRNISLALTNQGFGVVRFDFTGLGESAGDFAETSFSNNIEDLVAVGTFMAQHYQAPSLLVGHSLGGAAALVAGAMMESVKAIATIGAPASLTHVKKLFADDLPVIEKKGYAEVRIDGRPFTIKQQFVEDLRSRDLLALVRDLRKPLLIAHSPQDKIVNIDNAAQLYQAAFHPKSFLSLDGADHLLSRQADSHYVGDVLSSWAKRYLDLKKDQRPASDSQVVAHITDDGYTTQIQAGPHQLVADEPEKLGGNNFGPTPYELVSAGLGACTAITLRMYADHKKWDLQEVYVHLDYHKVHAEDCLACEDASVSGKIDQFHRVIELIGDLDDDQRARLLEIANKCPVHKTLHSTIDIQTTLKKD</sequence>
<dbReference type="InterPro" id="IPR036102">
    <property type="entry name" value="OsmC/Ohrsf"/>
</dbReference>
<feature type="domain" description="Serine aminopeptidase S33" evidence="1">
    <location>
        <begin position="50"/>
        <end position="133"/>
    </location>
</feature>